<proteinExistence type="predicted"/>
<accession>A0A8S5M144</accession>
<reference evidence="2" key="1">
    <citation type="journal article" date="2021" name="Proc. Natl. Acad. Sci. U.S.A.">
        <title>A Catalog of Tens of Thousands of Viruses from Human Metagenomes Reveals Hidden Associations with Chronic Diseases.</title>
        <authorList>
            <person name="Tisza M.J."/>
            <person name="Buck C.B."/>
        </authorList>
    </citation>
    <scope>NUCLEOTIDE SEQUENCE</scope>
    <source>
        <strain evidence="2">Ct37J14</strain>
    </source>
</reference>
<evidence type="ECO:0000313" key="2">
    <source>
        <dbReference type="EMBL" id="DAD75803.1"/>
    </source>
</evidence>
<protein>
    <submittedName>
        <fullName evidence="2">Minor tail protein</fullName>
    </submittedName>
</protein>
<sequence length="141" mass="15504">MAKSSNYSISVDVDLDLKDIDSKLKSKKYSLPIDTTGAKEAKNSIDRIAQATENLDKKTEKVNITYQQFRQMLDLATSALSNMHEQVKNLDSATTKLKKVSDLQGASLDKYVSKLSKMGQTVGRTGKPNRSEPVCTNGKCA</sequence>
<feature type="region of interest" description="Disordered" evidence="1">
    <location>
        <begin position="119"/>
        <end position="141"/>
    </location>
</feature>
<evidence type="ECO:0000256" key="1">
    <source>
        <dbReference type="SAM" id="MobiDB-lite"/>
    </source>
</evidence>
<dbReference type="EMBL" id="BK014790">
    <property type="protein sequence ID" value="DAD75803.1"/>
    <property type="molecule type" value="Genomic_DNA"/>
</dbReference>
<organism evidence="2">
    <name type="scientific">Siphoviridae sp. ct37J14</name>
    <dbReference type="NCBI Taxonomy" id="2826280"/>
    <lineage>
        <taxon>Viruses</taxon>
        <taxon>Duplodnaviria</taxon>
        <taxon>Heunggongvirae</taxon>
        <taxon>Uroviricota</taxon>
        <taxon>Caudoviricetes</taxon>
    </lineage>
</organism>
<name>A0A8S5M144_9CAUD</name>